<evidence type="ECO:0000313" key="2">
    <source>
        <dbReference type="Proteomes" id="UP000029452"/>
    </source>
</evidence>
<evidence type="ECO:0000313" key="1">
    <source>
        <dbReference type="EMBL" id="KGA94979.1"/>
    </source>
</evidence>
<reference evidence="1 2" key="1">
    <citation type="submission" date="2014-06" db="EMBL/GenBank/DDBJ databases">
        <title>Draft genome sequence of iron oxidizing acidophile Leptospirillum ferriphilum DSM14647.</title>
        <authorList>
            <person name="Cardenas J.P."/>
            <person name="Lazcano M."/>
            <person name="Ossandon F.J."/>
            <person name="Corbett M."/>
            <person name="Holmes D.S."/>
            <person name="Watkin E."/>
        </authorList>
    </citation>
    <scope>NUCLEOTIDE SEQUENCE [LARGE SCALE GENOMIC DNA]</scope>
    <source>
        <strain evidence="1 2">DSM 14647</strain>
    </source>
</reference>
<protein>
    <submittedName>
        <fullName evidence="1">Uncharacterized protein</fullName>
    </submittedName>
</protein>
<accession>A0A094X8W8</accession>
<proteinExistence type="predicted"/>
<sequence length="37" mass="4328">MQVHIFDPYILGVRFKLCKFSFGRRVNGEGFPGPDWL</sequence>
<dbReference type="PATRIC" id="fig|178606.4.peg.192"/>
<organism evidence="1 2">
    <name type="scientific">Leptospirillum ferriphilum</name>
    <dbReference type="NCBI Taxonomy" id="178606"/>
    <lineage>
        <taxon>Bacteria</taxon>
        <taxon>Pseudomonadati</taxon>
        <taxon>Nitrospirota</taxon>
        <taxon>Nitrospiria</taxon>
        <taxon>Nitrospirales</taxon>
        <taxon>Nitrospiraceae</taxon>
        <taxon>Leptospirillum</taxon>
    </lineage>
</organism>
<dbReference type="AlphaFoldDB" id="A0A094X8W8"/>
<comment type="caution">
    <text evidence="1">The sequence shown here is derived from an EMBL/GenBank/DDBJ whole genome shotgun (WGS) entry which is preliminary data.</text>
</comment>
<name>A0A094X8W8_9BACT</name>
<dbReference type="EMBL" id="JPGK01000001">
    <property type="protein sequence ID" value="KGA94979.1"/>
    <property type="molecule type" value="Genomic_DNA"/>
</dbReference>
<gene>
    <name evidence="1" type="ORF">LptCag_2413</name>
</gene>
<dbReference type="Proteomes" id="UP000029452">
    <property type="component" value="Unassembled WGS sequence"/>
</dbReference>